<reference evidence="2 3" key="1">
    <citation type="submission" date="2019-03" db="EMBL/GenBank/DDBJ databases">
        <title>First draft genome of Liparis tanakae, snailfish: a comprehensive survey of snailfish specific genes.</title>
        <authorList>
            <person name="Kim W."/>
            <person name="Song I."/>
            <person name="Jeong J.-H."/>
            <person name="Kim D."/>
            <person name="Kim S."/>
            <person name="Ryu S."/>
            <person name="Song J.Y."/>
            <person name="Lee S.K."/>
        </authorList>
    </citation>
    <scope>NUCLEOTIDE SEQUENCE [LARGE SCALE GENOMIC DNA]</scope>
    <source>
        <tissue evidence="2">Muscle</tissue>
    </source>
</reference>
<comment type="caution">
    <text evidence="2">The sequence shown here is derived from an EMBL/GenBank/DDBJ whole genome shotgun (WGS) entry which is preliminary data.</text>
</comment>
<evidence type="ECO:0000256" key="1">
    <source>
        <dbReference type="SAM" id="MobiDB-lite"/>
    </source>
</evidence>
<evidence type="ECO:0000313" key="2">
    <source>
        <dbReference type="EMBL" id="TNN73852.1"/>
    </source>
</evidence>
<dbReference type="AlphaFoldDB" id="A0A4Z2I8Y8"/>
<dbReference type="EMBL" id="SRLO01000120">
    <property type="protein sequence ID" value="TNN73852.1"/>
    <property type="molecule type" value="Genomic_DNA"/>
</dbReference>
<protein>
    <submittedName>
        <fullName evidence="2">Uncharacterized protein</fullName>
    </submittedName>
</protein>
<sequence length="117" mass="12062">MGPLSTLPPKPAASQKGGAQPHQSISTLRPRQDEAGVGHVIAQILPRFTFGKGAFGVLAAVAVRVSCRVDPLKADARGRLCSCKTQRSTSKRPAAVTELSGVSRRGGGASAYLVPTA</sequence>
<name>A0A4Z2I8Y8_9TELE</name>
<accession>A0A4Z2I8Y8</accession>
<evidence type="ECO:0000313" key="3">
    <source>
        <dbReference type="Proteomes" id="UP000314294"/>
    </source>
</evidence>
<feature type="compositionally biased region" description="Pro residues" evidence="1">
    <location>
        <begin position="1"/>
        <end position="11"/>
    </location>
</feature>
<keyword evidence="3" id="KW-1185">Reference proteome</keyword>
<organism evidence="2 3">
    <name type="scientific">Liparis tanakae</name>
    <name type="common">Tanaka's snailfish</name>
    <dbReference type="NCBI Taxonomy" id="230148"/>
    <lineage>
        <taxon>Eukaryota</taxon>
        <taxon>Metazoa</taxon>
        <taxon>Chordata</taxon>
        <taxon>Craniata</taxon>
        <taxon>Vertebrata</taxon>
        <taxon>Euteleostomi</taxon>
        <taxon>Actinopterygii</taxon>
        <taxon>Neopterygii</taxon>
        <taxon>Teleostei</taxon>
        <taxon>Neoteleostei</taxon>
        <taxon>Acanthomorphata</taxon>
        <taxon>Eupercaria</taxon>
        <taxon>Perciformes</taxon>
        <taxon>Cottioidei</taxon>
        <taxon>Cottales</taxon>
        <taxon>Liparidae</taxon>
        <taxon>Liparis</taxon>
    </lineage>
</organism>
<gene>
    <name evidence="2" type="ORF">EYF80_015869</name>
</gene>
<proteinExistence type="predicted"/>
<dbReference type="Proteomes" id="UP000314294">
    <property type="component" value="Unassembled WGS sequence"/>
</dbReference>
<feature type="region of interest" description="Disordered" evidence="1">
    <location>
        <begin position="1"/>
        <end position="33"/>
    </location>
</feature>